<evidence type="ECO:0000256" key="4">
    <source>
        <dbReference type="ARBA" id="ARBA00022827"/>
    </source>
</evidence>
<dbReference type="InterPro" id="IPR016171">
    <property type="entry name" value="Vanillyl_alc_oxidase_C-sub2"/>
</dbReference>
<dbReference type="FunFam" id="3.30.70.2740:FF:000001">
    <property type="entry name" value="D-lactate dehydrogenase mitochondrial"/>
    <property type="match status" value="1"/>
</dbReference>
<keyword evidence="4" id="KW-0274">FAD</keyword>
<feature type="domain" description="FAD-binding PCMH-type" evidence="8">
    <location>
        <begin position="39"/>
        <end position="218"/>
    </location>
</feature>
<dbReference type="EC" id="1.1.2.4" evidence="7"/>
<dbReference type="InterPro" id="IPR016169">
    <property type="entry name" value="FAD-bd_PCMH_sub2"/>
</dbReference>
<dbReference type="RefSeq" id="WP_090379238.1">
    <property type="nucleotide sequence ID" value="NZ_FNLC01000001.1"/>
</dbReference>
<proteinExistence type="inferred from homology"/>
<keyword evidence="6" id="KW-0560">Oxidoreductase</keyword>
<dbReference type="PROSITE" id="PS51387">
    <property type="entry name" value="FAD_PCMH"/>
    <property type="match status" value="1"/>
</dbReference>
<evidence type="ECO:0000256" key="2">
    <source>
        <dbReference type="ARBA" id="ARBA00008000"/>
    </source>
</evidence>
<accession>A0A1H1CHU8</accession>
<dbReference type="InterPro" id="IPR006094">
    <property type="entry name" value="Oxid_FAD_bind_N"/>
</dbReference>
<dbReference type="STRING" id="1095778.SAMN04489842_1410"/>
<dbReference type="GO" id="GO:0004458">
    <property type="term" value="F:D-lactate dehydrogenase (cytochrome) activity"/>
    <property type="evidence" value="ECO:0007669"/>
    <property type="project" value="UniProtKB-EC"/>
</dbReference>
<dbReference type="GO" id="GO:0008720">
    <property type="term" value="F:D-lactate dehydrogenase (NAD+) activity"/>
    <property type="evidence" value="ECO:0007669"/>
    <property type="project" value="TreeGrafter"/>
</dbReference>
<dbReference type="SUPFAM" id="SSF55103">
    <property type="entry name" value="FAD-linked oxidases, C-terminal domain"/>
    <property type="match status" value="1"/>
</dbReference>
<comment type="cofactor">
    <cofactor evidence="1">
        <name>FAD</name>
        <dbReference type="ChEBI" id="CHEBI:57692"/>
    </cofactor>
</comment>
<evidence type="ECO:0000256" key="1">
    <source>
        <dbReference type="ARBA" id="ARBA00001974"/>
    </source>
</evidence>
<dbReference type="Gene3D" id="1.10.45.10">
    <property type="entry name" value="Vanillyl-alcohol Oxidase, Chain A, domain 4"/>
    <property type="match status" value="1"/>
</dbReference>
<dbReference type="GO" id="GO:1903457">
    <property type="term" value="P:lactate catabolic process"/>
    <property type="evidence" value="ECO:0007669"/>
    <property type="project" value="TreeGrafter"/>
</dbReference>
<dbReference type="EMBL" id="FNLC01000001">
    <property type="protein sequence ID" value="SDQ63708.1"/>
    <property type="molecule type" value="Genomic_DNA"/>
</dbReference>
<evidence type="ECO:0000256" key="5">
    <source>
        <dbReference type="ARBA" id="ARBA00022946"/>
    </source>
</evidence>
<dbReference type="Gene3D" id="3.30.70.2740">
    <property type="match status" value="1"/>
</dbReference>
<evidence type="ECO:0000256" key="3">
    <source>
        <dbReference type="ARBA" id="ARBA00022630"/>
    </source>
</evidence>
<organism evidence="9 10">
    <name type="scientific">Natronobacterium texcoconense</name>
    <dbReference type="NCBI Taxonomy" id="1095778"/>
    <lineage>
        <taxon>Archaea</taxon>
        <taxon>Methanobacteriati</taxon>
        <taxon>Methanobacteriota</taxon>
        <taxon>Stenosarchaea group</taxon>
        <taxon>Halobacteria</taxon>
        <taxon>Halobacteriales</taxon>
        <taxon>Natrialbaceae</taxon>
        <taxon>Natronobacterium</taxon>
    </lineage>
</organism>
<dbReference type="Proteomes" id="UP000198848">
    <property type="component" value="Unassembled WGS sequence"/>
</dbReference>
<dbReference type="InterPro" id="IPR016164">
    <property type="entry name" value="FAD-linked_Oxase-like_C"/>
</dbReference>
<dbReference type="InterPro" id="IPR004113">
    <property type="entry name" value="FAD-bd_oxidored_4_C"/>
</dbReference>
<comment type="similarity">
    <text evidence="2">Belongs to the FAD-binding oxidoreductase/transferase type 4 family.</text>
</comment>
<dbReference type="AlphaFoldDB" id="A0A1H1CHU8"/>
<dbReference type="GO" id="GO:0071949">
    <property type="term" value="F:FAD binding"/>
    <property type="evidence" value="ECO:0007669"/>
    <property type="project" value="InterPro"/>
</dbReference>
<dbReference type="InterPro" id="IPR016166">
    <property type="entry name" value="FAD-bd_PCMH"/>
</dbReference>
<evidence type="ECO:0000259" key="8">
    <source>
        <dbReference type="PROSITE" id="PS51387"/>
    </source>
</evidence>
<evidence type="ECO:0000256" key="7">
    <source>
        <dbReference type="ARBA" id="ARBA00038897"/>
    </source>
</evidence>
<dbReference type="Gene3D" id="3.30.465.10">
    <property type="match status" value="1"/>
</dbReference>
<dbReference type="PANTHER" id="PTHR11748">
    <property type="entry name" value="D-LACTATE DEHYDROGENASE"/>
    <property type="match status" value="1"/>
</dbReference>
<dbReference type="OrthoDB" id="26910at2157"/>
<dbReference type="SUPFAM" id="SSF56176">
    <property type="entry name" value="FAD-binding/transporter-associated domain-like"/>
    <property type="match status" value="1"/>
</dbReference>
<sequence>MTHDCSFLEELPLADDQFSFAEGRRESHAADWGAQQKGEGVVPDAVVWPASTDDVSAVLAAATEHDVPVTPYAAGTALEGHAVPAHGGISLDLTRMDAVVDYRPDDFQIDVEPGVLGADVDDYVGGDGLFFPPLPSSGDISTVGGMIATDASGMKTVRYGEVADWVLGLEAVLADGTVVQTGSRAKKTSSGYNLTDLVVGSEGTLAVVTEATLELAGRPQQIRGGRAIFDTLEDASDAVFDAIRTDLDVARIELVDGLSARAANEYLGTDLPDAPMVFLEFHANHGVEEEIALCESIFEDHGVARFEMSGDDAEMDRLWRARRELAYAIQSYDPDLEPLHPGDVTVPISEYPAMVREAKALADEYDLPVPCFGHAGDGNLHYSVLVDMDDPEEVERGEEVYSLLLERALEYGGTVTGEHGIGQGKRGYLEDEHGTGAVEAMRAIKRALDPTDTLNPGKIFPETVEGERVRDA</sequence>
<evidence type="ECO:0000256" key="6">
    <source>
        <dbReference type="ARBA" id="ARBA00023002"/>
    </source>
</evidence>
<dbReference type="PANTHER" id="PTHR11748:SF111">
    <property type="entry name" value="D-LACTATE DEHYDROGENASE, MITOCHONDRIAL-RELATED"/>
    <property type="match status" value="1"/>
</dbReference>
<keyword evidence="3" id="KW-0285">Flavoprotein</keyword>
<dbReference type="Pfam" id="PF01565">
    <property type="entry name" value="FAD_binding_4"/>
    <property type="match status" value="1"/>
</dbReference>
<dbReference type="Pfam" id="PF02913">
    <property type="entry name" value="FAD-oxidase_C"/>
    <property type="match status" value="1"/>
</dbReference>
<keyword evidence="10" id="KW-1185">Reference proteome</keyword>
<keyword evidence="5" id="KW-0809">Transit peptide</keyword>
<evidence type="ECO:0000313" key="9">
    <source>
        <dbReference type="EMBL" id="SDQ63708.1"/>
    </source>
</evidence>
<dbReference type="InterPro" id="IPR036318">
    <property type="entry name" value="FAD-bd_PCMH-like_sf"/>
</dbReference>
<gene>
    <name evidence="9" type="ORF">SAMN04489842_1410</name>
</gene>
<protein>
    <recommendedName>
        <fullName evidence="7">D-lactate dehydrogenase (cytochrome)</fullName>
        <ecNumber evidence="7">1.1.2.4</ecNumber>
    </recommendedName>
</protein>
<reference evidence="10" key="1">
    <citation type="submission" date="2016-10" db="EMBL/GenBank/DDBJ databases">
        <authorList>
            <person name="Varghese N."/>
            <person name="Submissions S."/>
        </authorList>
    </citation>
    <scope>NUCLEOTIDE SEQUENCE [LARGE SCALE GENOMIC DNA]</scope>
    <source>
        <strain evidence="10">DSM 24767</strain>
    </source>
</reference>
<dbReference type="FunFam" id="1.10.45.10:FF:000001">
    <property type="entry name" value="D-lactate dehydrogenase mitochondrial"/>
    <property type="match status" value="1"/>
</dbReference>
<evidence type="ECO:0000313" key="10">
    <source>
        <dbReference type="Proteomes" id="UP000198848"/>
    </source>
</evidence>
<name>A0A1H1CHU8_NATTX</name>